<feature type="transmembrane region" description="Helical" evidence="12">
    <location>
        <begin position="236"/>
        <end position="256"/>
    </location>
</feature>
<evidence type="ECO:0000256" key="11">
    <source>
        <dbReference type="ARBA" id="ARBA00048899"/>
    </source>
</evidence>
<feature type="chain" id="PRO_5004506731" description="Mannosyltransferase" evidence="14">
    <location>
        <begin position="24"/>
        <end position="622"/>
    </location>
</feature>
<keyword evidence="4 12" id="KW-0328">Glycosyltransferase</keyword>
<dbReference type="Proteomes" id="UP000016923">
    <property type="component" value="Unassembled WGS sequence"/>
</dbReference>
<evidence type="ECO:0000256" key="12">
    <source>
        <dbReference type="RuleBase" id="RU363075"/>
    </source>
</evidence>
<dbReference type="GO" id="GO:0052917">
    <property type="term" value="F:dol-P-Man:Man(7)GlcNAc(2)-PP-Dol alpha-1,6-mannosyltransferase activity"/>
    <property type="evidence" value="ECO:0007669"/>
    <property type="project" value="UniProtKB-EC"/>
</dbReference>
<feature type="transmembrane region" description="Helical" evidence="12">
    <location>
        <begin position="376"/>
        <end position="398"/>
    </location>
</feature>
<keyword evidence="7 12" id="KW-0256">Endoplasmic reticulum</keyword>
<comment type="function">
    <text evidence="10">Mannosyltransferase that operates in the biosynthetic pathway of dolichol-linked oligosaccharides, the glycan precursors employed in protein asparagine (N)-glycosylation. The assembly of dolichol-linked oligosaccharides begins on the cytosolic side of the endoplasmic reticulum membrane and finishes in its lumen. The sequential addition of sugars to dolichol pyrophosphate produces dolichol-linked oligosaccharides containing fourteen sugars, including two GlcNAcs, nine mannoses and three glucoses. Once assembled, the oligosaccharide is transferred from the lipid to nascent proteins by oligosaccharyltransferases. In the lumen of the endoplasmic reticulum, adds the eighth mannose residue in an alpha-1,6 linkage onto Man(7)GlcNAc(2)-PP-dolichol to produce Man(8)GlcNAc(2)-PP-dolichol.</text>
</comment>
<dbReference type="PANTHER" id="PTHR22760">
    <property type="entry name" value="GLYCOSYLTRANSFERASE"/>
    <property type="match status" value="1"/>
</dbReference>
<dbReference type="GO" id="GO:0006487">
    <property type="term" value="P:protein N-linked glycosylation"/>
    <property type="evidence" value="ECO:0007669"/>
    <property type="project" value="TreeGrafter"/>
</dbReference>
<dbReference type="HOGENOM" id="CLU_008917_4_1_1"/>
<feature type="compositionally biased region" description="Polar residues" evidence="13">
    <location>
        <begin position="613"/>
        <end position="622"/>
    </location>
</feature>
<evidence type="ECO:0000256" key="13">
    <source>
        <dbReference type="SAM" id="MobiDB-lite"/>
    </source>
</evidence>
<feature type="transmembrane region" description="Helical" evidence="12">
    <location>
        <begin position="107"/>
        <end position="129"/>
    </location>
</feature>
<keyword evidence="8 12" id="KW-1133">Transmembrane helix</keyword>
<evidence type="ECO:0000256" key="2">
    <source>
        <dbReference type="ARBA" id="ARBA00004922"/>
    </source>
</evidence>
<comment type="pathway">
    <text evidence="2">Protein modification; protein glycosylation.</text>
</comment>
<evidence type="ECO:0000256" key="9">
    <source>
        <dbReference type="ARBA" id="ARBA00023136"/>
    </source>
</evidence>
<gene>
    <name evidence="15" type="ORF">F503_03209</name>
</gene>
<keyword evidence="5 15" id="KW-0808">Transferase</keyword>
<dbReference type="STRING" id="1262450.S3C213"/>
<dbReference type="Pfam" id="PF03901">
    <property type="entry name" value="Glyco_transf_22"/>
    <property type="match status" value="1"/>
</dbReference>
<feature type="signal peptide" evidence="14">
    <location>
        <begin position="1"/>
        <end position="23"/>
    </location>
</feature>
<evidence type="ECO:0000313" key="16">
    <source>
        <dbReference type="Proteomes" id="UP000016923"/>
    </source>
</evidence>
<dbReference type="EC" id="2.4.1.-" evidence="12"/>
<evidence type="ECO:0000256" key="14">
    <source>
        <dbReference type="SAM" id="SignalP"/>
    </source>
</evidence>
<accession>S3C213</accession>
<evidence type="ECO:0000313" key="15">
    <source>
        <dbReference type="EMBL" id="EPE06782.1"/>
    </source>
</evidence>
<organism evidence="15 16">
    <name type="scientific">Ophiostoma piceae (strain UAMH 11346)</name>
    <name type="common">Sap stain fungus</name>
    <dbReference type="NCBI Taxonomy" id="1262450"/>
    <lineage>
        <taxon>Eukaryota</taxon>
        <taxon>Fungi</taxon>
        <taxon>Dikarya</taxon>
        <taxon>Ascomycota</taxon>
        <taxon>Pezizomycotina</taxon>
        <taxon>Sordariomycetes</taxon>
        <taxon>Sordariomycetidae</taxon>
        <taxon>Ophiostomatales</taxon>
        <taxon>Ophiostomataceae</taxon>
        <taxon>Ophiostoma</taxon>
    </lineage>
</organism>
<reference evidence="15 16" key="1">
    <citation type="journal article" date="2013" name="BMC Genomics">
        <title>The genome and transcriptome of the pine saprophyte Ophiostoma piceae, and a comparison with the bark beetle-associated pine pathogen Grosmannia clavigera.</title>
        <authorList>
            <person name="Haridas S."/>
            <person name="Wang Y."/>
            <person name="Lim L."/>
            <person name="Massoumi Alamouti S."/>
            <person name="Jackman S."/>
            <person name="Docking R."/>
            <person name="Robertson G."/>
            <person name="Birol I."/>
            <person name="Bohlmann J."/>
            <person name="Breuil C."/>
        </authorList>
    </citation>
    <scope>NUCLEOTIDE SEQUENCE [LARGE SCALE GENOMIC DNA]</scope>
    <source>
        <strain evidence="15 16">UAMH 11346</strain>
    </source>
</reference>
<comment type="similarity">
    <text evidence="3 12">Belongs to the glycosyltransferase 22 family.</text>
</comment>
<proteinExistence type="inferred from homology"/>
<dbReference type="VEuPathDB" id="FungiDB:F503_03209"/>
<feature type="transmembrane region" description="Helical" evidence="12">
    <location>
        <begin position="161"/>
        <end position="179"/>
    </location>
</feature>
<dbReference type="AlphaFoldDB" id="S3C213"/>
<dbReference type="UniPathway" id="UPA00378"/>
<dbReference type="OrthoDB" id="19039at2759"/>
<evidence type="ECO:0000256" key="4">
    <source>
        <dbReference type="ARBA" id="ARBA00022676"/>
    </source>
</evidence>
<evidence type="ECO:0000256" key="5">
    <source>
        <dbReference type="ARBA" id="ARBA00022679"/>
    </source>
</evidence>
<evidence type="ECO:0000256" key="8">
    <source>
        <dbReference type="ARBA" id="ARBA00022989"/>
    </source>
</evidence>
<evidence type="ECO:0000256" key="6">
    <source>
        <dbReference type="ARBA" id="ARBA00022692"/>
    </source>
</evidence>
<feature type="transmembrane region" description="Helical" evidence="12">
    <location>
        <begin position="72"/>
        <end position="95"/>
    </location>
</feature>
<comment type="subcellular location">
    <subcellularLocation>
        <location evidence="1 12">Endoplasmic reticulum membrane</location>
        <topology evidence="1 12">Multi-pass membrane protein</topology>
    </subcellularLocation>
</comment>
<evidence type="ECO:0000256" key="1">
    <source>
        <dbReference type="ARBA" id="ARBA00004477"/>
    </source>
</evidence>
<keyword evidence="6 12" id="KW-0812">Transmembrane</keyword>
<sequence length="622" mass="64851">MKLLDLLLAAALATLVVVHLVAAPYTKVEESFNIQAAHDILVYGTPTGPGAFARLAERYDHAVFSGAVPRSFVGAVVLAGLAQPLLQLLAILPLPAATTVDGSVAQLVVRGILGLGNGAAMLVLSRALAASCGRAAARWYVVLQAAQFHVLFYASRTLPNMFAFFLTTLAFAFLLTPPPGTAAAARTAASGRVRVALCLLAFAGVVFRGEVALLLVTTSAYLVVAPLASAERIVRAVALAVAVALLLSVPIDSYFWQTLPRPFWPELHGFLFNVVDGQASAWGTSPWHYYFTSALPRLLLNPASFVLIPFALTRLPTRGPAALLTVPALAFIAVYSLQPHKEARFILYVVPPLTATAALGASQLQTLARKSAPAKLALAGVAGLTLLSLAAATGMLLLSSLNYPGGEALAALRALVAADPGAASAVVAHADVLACMTGVTLFGSTLGAALPSHQVAVERRTAAAAITGAQRTQETEISFDSAATTTHLVVDKTEDARLLDPSFWTQFDYLLMEDPSKAVGGAWTTVAVVQGYAGIEVLRPGQSVDDETATAATSAPVVGHGRLVSRVREAVRARTGGWWVGPRMAPRIHLLQRVKGSSTSGATAGKVGKSGNKVVTAQRVSS</sequence>
<dbReference type="InterPro" id="IPR005599">
    <property type="entry name" value="GPI_mannosylTrfase"/>
</dbReference>
<keyword evidence="14" id="KW-0732">Signal</keyword>
<keyword evidence="9 12" id="KW-0472">Membrane</keyword>
<dbReference type="EMBL" id="KE148152">
    <property type="protein sequence ID" value="EPE06782.1"/>
    <property type="molecule type" value="Genomic_DNA"/>
</dbReference>
<name>S3C213_OPHP1</name>
<dbReference type="eggNOG" id="KOG2516">
    <property type="taxonomic scope" value="Eukaryota"/>
</dbReference>
<keyword evidence="16" id="KW-1185">Reference proteome</keyword>
<feature type="region of interest" description="Disordered" evidence="13">
    <location>
        <begin position="596"/>
        <end position="622"/>
    </location>
</feature>
<feature type="transmembrane region" description="Helical" evidence="12">
    <location>
        <begin position="199"/>
        <end position="224"/>
    </location>
</feature>
<evidence type="ECO:0000256" key="3">
    <source>
        <dbReference type="ARBA" id="ARBA00007063"/>
    </source>
</evidence>
<protein>
    <recommendedName>
        <fullName evidence="12">Mannosyltransferase</fullName>
        <ecNumber evidence="12">2.4.1.-</ecNumber>
    </recommendedName>
</protein>
<dbReference type="GO" id="GO:0005789">
    <property type="term" value="C:endoplasmic reticulum membrane"/>
    <property type="evidence" value="ECO:0007669"/>
    <property type="project" value="UniProtKB-SubCell"/>
</dbReference>
<comment type="catalytic activity">
    <reaction evidence="11">
        <text>an alpha-D-Man-(1-&gt;2)-alpha-D-Man-(1-&gt;2)-alpha-D-Man-(1-&gt;3)-[alpha-D-Man-(1-&gt;2)-alpha-D-Man-(1-&gt;3)-alpha-D-Man-(1-&gt;6)]-beta-D-Man-(1-&gt;4)-beta-D-GlcNAc-(1-&gt;4)-alpha-D-GlcNAc-diphospho-di-trans,poly-cis-dolichol + a di-trans,poly-cis-dolichyl beta-D-mannosyl phosphate = an alpha-D-Man-(1-&gt;2)-alpha-D-Man-(1-&gt;2)-alpha-D-Man-(1-&gt;3)-[alpha-D-Man-(1-&gt;2)-alpha-D-Man-(1-&gt;3)-[alpha-D-Man-(1-&gt;6)]-alpha-D-Man-(1-&gt;6)]-beta-D-Man-(1-&gt;4)-beta-D-GlcNAc-(1-&gt;4)-alpha-D-GlcNAc-diphospho-di-trans,poly-cis-dolichol + a di-trans,poly-cis-dolichyl phosphate + H(+)</text>
        <dbReference type="Rhea" id="RHEA:29535"/>
        <dbReference type="Rhea" id="RHEA-COMP:19498"/>
        <dbReference type="Rhea" id="RHEA-COMP:19501"/>
        <dbReference type="Rhea" id="RHEA-COMP:19518"/>
        <dbReference type="Rhea" id="RHEA-COMP:19519"/>
        <dbReference type="ChEBI" id="CHEBI:15378"/>
        <dbReference type="ChEBI" id="CHEBI:57683"/>
        <dbReference type="ChEBI" id="CHEBI:58211"/>
        <dbReference type="ChEBI" id="CHEBI:132517"/>
        <dbReference type="ChEBI" id="CHEBI:132519"/>
        <dbReference type="EC" id="2.4.1.260"/>
    </reaction>
    <physiologicalReaction direction="left-to-right" evidence="11">
        <dbReference type="Rhea" id="RHEA:29536"/>
    </physiologicalReaction>
</comment>
<dbReference type="OMA" id="WWVEVRM"/>
<evidence type="ECO:0000256" key="7">
    <source>
        <dbReference type="ARBA" id="ARBA00022824"/>
    </source>
</evidence>
<evidence type="ECO:0000256" key="10">
    <source>
        <dbReference type="ARBA" id="ARBA00044721"/>
    </source>
</evidence>
<dbReference type="PANTHER" id="PTHR22760:SF1">
    <property type="entry name" value="DOL-P-MAN:MAN(7)GLCNAC(2)-PP-DOL ALPHA-1,6-MANNOSYLTRANSFERASE"/>
    <property type="match status" value="1"/>
</dbReference>